<accession>A0A919K373</accession>
<dbReference type="RefSeq" id="WP_203782091.1">
    <property type="nucleotide sequence ID" value="NZ_BOMV01000035.1"/>
</dbReference>
<reference evidence="2" key="1">
    <citation type="submission" date="2021-01" db="EMBL/GenBank/DDBJ databases">
        <title>Whole genome shotgun sequence of Actinoplanes rishiriensis NBRC 108556.</title>
        <authorList>
            <person name="Komaki H."/>
            <person name="Tamura T."/>
        </authorList>
    </citation>
    <scope>NUCLEOTIDE SEQUENCE</scope>
    <source>
        <strain evidence="2">NBRC 108556</strain>
    </source>
</reference>
<dbReference type="AlphaFoldDB" id="A0A919K373"/>
<comment type="caution">
    <text evidence="2">The sequence shown here is derived from an EMBL/GenBank/DDBJ whole genome shotgun (WGS) entry which is preliminary data.</text>
</comment>
<dbReference type="EMBL" id="BOMV01000035">
    <property type="protein sequence ID" value="GIE95801.1"/>
    <property type="molecule type" value="Genomic_DNA"/>
</dbReference>
<feature type="region of interest" description="Disordered" evidence="1">
    <location>
        <begin position="122"/>
        <end position="210"/>
    </location>
</feature>
<organism evidence="2 3">
    <name type="scientific">Paractinoplanes rishiriensis</name>
    <dbReference type="NCBI Taxonomy" id="1050105"/>
    <lineage>
        <taxon>Bacteria</taxon>
        <taxon>Bacillati</taxon>
        <taxon>Actinomycetota</taxon>
        <taxon>Actinomycetes</taxon>
        <taxon>Micromonosporales</taxon>
        <taxon>Micromonosporaceae</taxon>
        <taxon>Paractinoplanes</taxon>
    </lineage>
</organism>
<proteinExistence type="predicted"/>
<evidence type="ECO:0000256" key="1">
    <source>
        <dbReference type="SAM" id="MobiDB-lite"/>
    </source>
</evidence>
<dbReference type="Proteomes" id="UP000636960">
    <property type="component" value="Unassembled WGS sequence"/>
</dbReference>
<name>A0A919K373_9ACTN</name>
<protein>
    <recommendedName>
        <fullName evidence="4">DUF2637 domain-containing protein</fullName>
    </recommendedName>
</protein>
<dbReference type="Pfam" id="PF10935">
    <property type="entry name" value="DUF2637"/>
    <property type="match status" value="1"/>
</dbReference>
<evidence type="ECO:0000313" key="2">
    <source>
        <dbReference type="EMBL" id="GIE95801.1"/>
    </source>
</evidence>
<gene>
    <name evidence="2" type="ORF">Ari01nite_32660</name>
</gene>
<dbReference type="InterPro" id="IPR021235">
    <property type="entry name" value="DUF2637"/>
</dbReference>
<evidence type="ECO:0008006" key="4">
    <source>
        <dbReference type="Google" id="ProtNLM"/>
    </source>
</evidence>
<evidence type="ECO:0000313" key="3">
    <source>
        <dbReference type="Proteomes" id="UP000636960"/>
    </source>
</evidence>
<sequence length="236" mass="24711">MNPTRIARNLSTAAVASIAAWSSWSHMVHVALRFGERPEVAYVLPISVDGMLIVASTVMVDDQRAGRPVRWSARIAFLAGVTASVAANITAAQPTLGARIVAAWPAVALLLVVEILSRARQTSAEPEGDPGLGPVPTPTASGDGHPILAETASTKSSSSTAVPSPKRRTPPSSAWTSDRRRRREGGTSEAVSRIRADDPHASTADIATQLGVTERHVRRLLNAGATQGPIPDDGPS</sequence>
<feature type="compositionally biased region" description="Low complexity" evidence="1">
    <location>
        <begin position="152"/>
        <end position="164"/>
    </location>
</feature>
<keyword evidence="3" id="KW-1185">Reference proteome</keyword>